<protein>
    <submittedName>
        <fullName evidence="3">Uncharacterized protein</fullName>
    </submittedName>
</protein>
<feature type="compositionally biased region" description="Polar residues" evidence="1">
    <location>
        <begin position="16"/>
        <end position="32"/>
    </location>
</feature>
<comment type="caution">
    <text evidence="3">The sequence shown here is derived from an EMBL/GenBank/DDBJ whole genome shotgun (WGS) entry which is preliminary data.</text>
</comment>
<accession>A0ABY0FMK5</accession>
<sequence length="460" mass="49454">MNENPGETPNPLNPNPVMSQPNPVSAPAQQVSGNMTSTVAVGSLAPTGRPMEQAAPATLPVKKKKTGLIAGIIAAAAVLLIGGVAAAIVLINLNKTDPVTAAMNKIMSGNAPANVAIDGDINIAINDQFSPISNVKITLNSGLITSSMINNSSAKVTATIRNVGDLSIDFDEVYAGNGDLYFKIDGAQSALEESGLLYLLNLSGQLPAEVDCGDDGYCQTTELEEILCTDEECEGLEINDTELNVLGDGAQNMLNSDTIEYFASMLEIVDVIDGEWLRVSVDELNVLNEGLVAESDISCITNLVSDINTNSNSSAELYSKYPFITSTNENVSIESKDYPVYQVVVDSENFANYVNSIQNSEMTANLYSCLNWSDNVRISGEDVVEIVNDFPTIYAEVDNDYNFTRLYLASSLNDNKVTLTIDLGFSYPTNVNVPEPVEYTDFSDVLQEVFSSMYDLPVDN</sequence>
<dbReference type="EMBL" id="PRLM01000006">
    <property type="protein sequence ID" value="RYC74514.1"/>
    <property type="molecule type" value="Genomic_DNA"/>
</dbReference>
<keyword evidence="2" id="KW-0472">Membrane</keyword>
<keyword evidence="2" id="KW-0812">Transmembrane</keyword>
<organism evidence="3 4">
    <name type="scientific">Candidatus Nanosyncoccus alces</name>
    <dbReference type="NCBI Taxonomy" id="2171997"/>
    <lineage>
        <taxon>Bacteria</taxon>
        <taxon>Candidatus Saccharimonadota</taxon>
        <taxon>Candidatus Nanosyncoccalia</taxon>
        <taxon>Candidatus Nanosyncoccales</taxon>
        <taxon>Candidatus Nanosyncoccaceae</taxon>
        <taxon>Candidatus Nanosyncoccus</taxon>
    </lineage>
</organism>
<name>A0ABY0FMK5_9BACT</name>
<feature type="region of interest" description="Disordered" evidence="1">
    <location>
        <begin position="1"/>
        <end position="32"/>
    </location>
</feature>
<evidence type="ECO:0000313" key="3">
    <source>
        <dbReference type="EMBL" id="RYC74514.1"/>
    </source>
</evidence>
<evidence type="ECO:0000256" key="1">
    <source>
        <dbReference type="SAM" id="MobiDB-lite"/>
    </source>
</evidence>
<keyword evidence="2" id="KW-1133">Transmembrane helix</keyword>
<proteinExistence type="predicted"/>
<reference evidence="3 4" key="1">
    <citation type="journal article" date="2018" name="bioRxiv">
        <title>Evidence of independent acquisition and adaption of ultra-small bacteria to human hosts across the highly diverse yet reduced genomes of the phylum Saccharibacteria.</title>
        <authorList>
            <person name="McLean J.S."/>
            <person name="Bor B."/>
            <person name="To T.T."/>
            <person name="Liu Q."/>
            <person name="Kearns K.A."/>
            <person name="Solden L.M."/>
            <person name="Wrighton K.C."/>
            <person name="He X."/>
            <person name="Shi W."/>
        </authorList>
    </citation>
    <scope>NUCLEOTIDE SEQUENCE [LARGE SCALE GENOMIC DNA]</scope>
    <source>
        <strain evidence="3 4">TM7_G3_2_Rum_HOT_351B</strain>
    </source>
</reference>
<evidence type="ECO:0000256" key="2">
    <source>
        <dbReference type="SAM" id="Phobius"/>
    </source>
</evidence>
<gene>
    <name evidence="3" type="ORF">G3RUM_00670</name>
</gene>
<keyword evidence="4" id="KW-1185">Reference proteome</keyword>
<reference evidence="3 4" key="2">
    <citation type="journal article" date="2020" name="Cell Rep.">
        <title>Acquisition and Adaptation of Ultra-small Parasitic Reduced Genome Bacteria to Mammalian Hosts.</title>
        <authorList>
            <person name="McLean J.S."/>
            <person name="Bor B."/>
            <person name="Kerns K.A."/>
            <person name="Liu Q."/>
            <person name="To T.T."/>
            <person name="Solden L."/>
            <person name="Hendrickson E.L."/>
            <person name="Wrighton K."/>
            <person name="Shi W."/>
            <person name="He X."/>
        </authorList>
    </citation>
    <scope>NUCLEOTIDE SEQUENCE [LARGE SCALE GENOMIC DNA]</scope>
    <source>
        <strain evidence="3 4">TM7_G3_2_Rum_HOT_351B</strain>
    </source>
</reference>
<dbReference type="Proteomes" id="UP001191019">
    <property type="component" value="Unassembled WGS sequence"/>
</dbReference>
<dbReference type="RefSeq" id="WP_129735359.1">
    <property type="nucleotide sequence ID" value="NZ_PRLM01000006.1"/>
</dbReference>
<evidence type="ECO:0000313" key="4">
    <source>
        <dbReference type="Proteomes" id="UP001191019"/>
    </source>
</evidence>
<feature type="transmembrane region" description="Helical" evidence="2">
    <location>
        <begin position="68"/>
        <end position="91"/>
    </location>
</feature>